<name>A0A919XD80_9BACL</name>
<dbReference type="PANTHER" id="PTHR30055">
    <property type="entry name" value="HTH-TYPE TRANSCRIPTIONAL REGULATOR RUTR"/>
    <property type="match status" value="1"/>
</dbReference>
<accession>A0A919XD80</accession>
<evidence type="ECO:0000256" key="2">
    <source>
        <dbReference type="PROSITE-ProRule" id="PRU00335"/>
    </source>
</evidence>
<protein>
    <submittedName>
        <fullName evidence="4">TetR family transcriptional regulator</fullName>
    </submittedName>
</protein>
<feature type="DNA-binding region" description="H-T-H motif" evidence="2">
    <location>
        <begin position="28"/>
        <end position="47"/>
    </location>
</feature>
<evidence type="ECO:0000313" key="4">
    <source>
        <dbReference type="EMBL" id="GIO30379.1"/>
    </source>
</evidence>
<evidence type="ECO:0000256" key="1">
    <source>
        <dbReference type="ARBA" id="ARBA00023125"/>
    </source>
</evidence>
<feature type="domain" description="HTH tetR-type" evidence="3">
    <location>
        <begin position="5"/>
        <end position="65"/>
    </location>
</feature>
<dbReference type="PRINTS" id="PR00455">
    <property type="entry name" value="HTHTETR"/>
</dbReference>
<dbReference type="PROSITE" id="PS50977">
    <property type="entry name" value="HTH_TETR_2"/>
    <property type="match status" value="1"/>
</dbReference>
<keyword evidence="5" id="KW-1185">Reference proteome</keyword>
<dbReference type="Pfam" id="PF00440">
    <property type="entry name" value="TetR_N"/>
    <property type="match status" value="1"/>
</dbReference>
<reference evidence="4" key="1">
    <citation type="submission" date="2021-03" db="EMBL/GenBank/DDBJ databases">
        <title>Antimicrobial resistance genes in bacteria isolated from Japanese honey, and their potential for conferring macrolide and lincosamide resistance in the American foulbrood pathogen Paenibacillus larvae.</title>
        <authorList>
            <person name="Okamoto M."/>
            <person name="Kumagai M."/>
            <person name="Kanamori H."/>
            <person name="Takamatsu D."/>
        </authorList>
    </citation>
    <scope>NUCLEOTIDE SEQUENCE</scope>
    <source>
        <strain evidence="4">J2TS6</strain>
    </source>
</reference>
<dbReference type="GO" id="GO:0000976">
    <property type="term" value="F:transcription cis-regulatory region binding"/>
    <property type="evidence" value="ECO:0007669"/>
    <property type="project" value="TreeGrafter"/>
</dbReference>
<dbReference type="GO" id="GO:0003700">
    <property type="term" value="F:DNA-binding transcription factor activity"/>
    <property type="evidence" value="ECO:0007669"/>
    <property type="project" value="TreeGrafter"/>
</dbReference>
<evidence type="ECO:0000313" key="5">
    <source>
        <dbReference type="Proteomes" id="UP000679779"/>
    </source>
</evidence>
<gene>
    <name evidence="4" type="ORF">J2TS6_15200</name>
</gene>
<keyword evidence="1 2" id="KW-0238">DNA-binding</keyword>
<comment type="caution">
    <text evidence="4">The sequence shown here is derived from an EMBL/GenBank/DDBJ whole genome shotgun (WGS) entry which is preliminary data.</text>
</comment>
<organism evidence="4 5">
    <name type="scientific">Paenibacillus albilobatus</name>
    <dbReference type="NCBI Taxonomy" id="2716884"/>
    <lineage>
        <taxon>Bacteria</taxon>
        <taxon>Bacillati</taxon>
        <taxon>Bacillota</taxon>
        <taxon>Bacilli</taxon>
        <taxon>Bacillales</taxon>
        <taxon>Paenibacillaceae</taxon>
        <taxon>Paenibacillus</taxon>
    </lineage>
</organism>
<dbReference type="EMBL" id="BORQ01000001">
    <property type="protein sequence ID" value="GIO30379.1"/>
    <property type="molecule type" value="Genomic_DNA"/>
</dbReference>
<evidence type="ECO:0000259" key="3">
    <source>
        <dbReference type="PROSITE" id="PS50977"/>
    </source>
</evidence>
<dbReference type="PANTHER" id="PTHR30055:SF226">
    <property type="entry name" value="HTH-TYPE TRANSCRIPTIONAL REGULATOR PKSA"/>
    <property type="match status" value="1"/>
</dbReference>
<dbReference type="InterPro" id="IPR050109">
    <property type="entry name" value="HTH-type_TetR-like_transc_reg"/>
</dbReference>
<dbReference type="SUPFAM" id="SSF46689">
    <property type="entry name" value="Homeodomain-like"/>
    <property type="match status" value="1"/>
</dbReference>
<dbReference type="InterPro" id="IPR009057">
    <property type="entry name" value="Homeodomain-like_sf"/>
</dbReference>
<sequence>MEQSLCNRDKMLLSAIDLISEKGYKGVTTQEIAAAAGVSEKTLFRHFGSKRKLIDEAFERFHYTGEMANLFQEQITWDLHADLLLIARKYHETMNRNRKMILISIKDEAHLPGIRQQTQQHPLRLMEFLTQYFVAMAEKGKMARTNPEIQALSFLMMHFGAFLNELEKDENFPGVTLDAFIEESVRIFAKALAP</sequence>
<proteinExistence type="predicted"/>
<dbReference type="InterPro" id="IPR001647">
    <property type="entry name" value="HTH_TetR"/>
</dbReference>
<dbReference type="Proteomes" id="UP000679779">
    <property type="component" value="Unassembled WGS sequence"/>
</dbReference>
<dbReference type="Gene3D" id="1.10.357.10">
    <property type="entry name" value="Tetracycline Repressor, domain 2"/>
    <property type="match status" value="1"/>
</dbReference>
<dbReference type="AlphaFoldDB" id="A0A919XD80"/>